<dbReference type="EMBL" id="FNYY01000020">
    <property type="protein sequence ID" value="SEK03570.1"/>
    <property type="molecule type" value="Genomic_DNA"/>
</dbReference>
<name>A0A975ZQ94_9RHOB</name>
<evidence type="ECO:0000313" key="2">
    <source>
        <dbReference type="Proteomes" id="UP000182932"/>
    </source>
</evidence>
<dbReference type="Proteomes" id="UP000182932">
    <property type="component" value="Unassembled WGS sequence"/>
</dbReference>
<dbReference type="RefSeq" id="WP_162804721.1">
    <property type="nucleotide sequence ID" value="NZ_FNYY01000020.1"/>
</dbReference>
<evidence type="ECO:0000313" key="1">
    <source>
        <dbReference type="EMBL" id="SEK03570.1"/>
    </source>
</evidence>
<sequence>MKHREILTPTQLPLPLTQPALLTEPEYRSIVTALAQVLLTAARTGPGGQSDE</sequence>
<proteinExistence type="predicted"/>
<protein>
    <submittedName>
        <fullName evidence="1">Uncharacterized protein</fullName>
    </submittedName>
</protein>
<reference evidence="1 2" key="1">
    <citation type="submission" date="2016-10" db="EMBL/GenBank/DDBJ databases">
        <authorList>
            <person name="Varghese N."/>
            <person name="Submissions S."/>
        </authorList>
    </citation>
    <scope>NUCLEOTIDE SEQUENCE [LARGE SCALE GENOMIC DNA]</scope>
    <source>
        <strain evidence="1 2">FF3</strain>
    </source>
</reference>
<accession>A0A975ZQ94</accession>
<keyword evidence="2" id="KW-1185">Reference proteome</keyword>
<gene>
    <name evidence="1" type="ORF">SAMN04487940_1203</name>
</gene>
<comment type="caution">
    <text evidence="1">The sequence shown here is derived from an EMBL/GenBank/DDBJ whole genome shotgun (WGS) entry which is preliminary data.</text>
</comment>
<organism evidence="1 2">
    <name type="scientific">Marinovum algicola</name>
    <dbReference type="NCBI Taxonomy" id="42444"/>
    <lineage>
        <taxon>Bacteria</taxon>
        <taxon>Pseudomonadati</taxon>
        <taxon>Pseudomonadota</taxon>
        <taxon>Alphaproteobacteria</taxon>
        <taxon>Rhodobacterales</taxon>
        <taxon>Roseobacteraceae</taxon>
        <taxon>Marinovum</taxon>
    </lineage>
</organism>
<dbReference type="AlphaFoldDB" id="A0A975ZQ94"/>
<dbReference type="GeneID" id="80821463"/>